<proteinExistence type="predicted"/>
<comment type="caution">
    <text evidence="2">The sequence shown here is derived from an EMBL/GenBank/DDBJ whole genome shotgun (WGS) entry which is preliminary data.</text>
</comment>
<protein>
    <submittedName>
        <fullName evidence="2">Uncharacterized protein</fullName>
    </submittedName>
</protein>
<evidence type="ECO:0000256" key="1">
    <source>
        <dbReference type="SAM" id="MobiDB-lite"/>
    </source>
</evidence>
<keyword evidence="3" id="KW-1185">Reference proteome</keyword>
<dbReference type="Proteomes" id="UP001382904">
    <property type="component" value="Unassembled WGS sequence"/>
</dbReference>
<dbReference type="EMBL" id="JBBKAM010000002">
    <property type="protein sequence ID" value="MEJ8644615.1"/>
    <property type="molecule type" value="Genomic_DNA"/>
</dbReference>
<evidence type="ECO:0000313" key="2">
    <source>
        <dbReference type="EMBL" id="MEJ8644615.1"/>
    </source>
</evidence>
<organism evidence="2 3">
    <name type="scientific">Streptomyces caledonius</name>
    <dbReference type="NCBI Taxonomy" id="3134107"/>
    <lineage>
        <taxon>Bacteria</taxon>
        <taxon>Bacillati</taxon>
        <taxon>Actinomycetota</taxon>
        <taxon>Actinomycetes</taxon>
        <taxon>Kitasatosporales</taxon>
        <taxon>Streptomycetaceae</taxon>
        <taxon>Streptomyces</taxon>
    </lineage>
</organism>
<evidence type="ECO:0000313" key="3">
    <source>
        <dbReference type="Proteomes" id="UP001382904"/>
    </source>
</evidence>
<name>A0ABU8UAC2_9ACTN</name>
<reference evidence="2 3" key="1">
    <citation type="submission" date="2024-03" db="EMBL/GenBank/DDBJ databases">
        <title>Novel Streptomyces species of biotechnological and ecological value are a feature of Machair soil.</title>
        <authorList>
            <person name="Prole J.R."/>
            <person name="Goodfellow M."/>
            <person name="Allenby N."/>
            <person name="Ward A.C."/>
        </authorList>
    </citation>
    <scope>NUCLEOTIDE SEQUENCE [LARGE SCALE GENOMIC DNA]</scope>
    <source>
        <strain evidence="2 3">MS1.HAVA.3</strain>
    </source>
</reference>
<sequence length="80" mass="8079">MTHATTHASVQAVCVSPHDRPGCSPLAHVTPGVLPVPPPAVTVAGGEPSPAADTAGTGRVRPPEPQARAPDLHALQVLRT</sequence>
<gene>
    <name evidence="2" type="ORF">WKI68_31570</name>
</gene>
<feature type="region of interest" description="Disordered" evidence="1">
    <location>
        <begin position="42"/>
        <end position="80"/>
    </location>
</feature>
<accession>A0ABU8UAC2</accession>